<keyword evidence="4 7" id="KW-0067">ATP-binding</keyword>
<dbReference type="InterPro" id="IPR050093">
    <property type="entry name" value="ABC_SmlMolc_Importer"/>
</dbReference>
<organism evidence="9">
    <name type="scientific">uncultured Acetothermia bacterium</name>
    <dbReference type="NCBI Taxonomy" id="236499"/>
    <lineage>
        <taxon>Bacteria</taxon>
        <taxon>Candidatus Bipolaricaulota</taxon>
        <taxon>environmental samples</taxon>
    </lineage>
</organism>
<dbReference type="AlphaFoldDB" id="H5SJ65"/>
<evidence type="ECO:0000256" key="7">
    <source>
        <dbReference type="RuleBase" id="RU364083"/>
    </source>
</evidence>
<dbReference type="SUPFAM" id="SSF50331">
    <property type="entry name" value="MOP-like"/>
    <property type="match status" value="1"/>
</dbReference>
<feature type="domain" description="ABC transporter" evidence="8">
    <location>
        <begin position="6"/>
        <end position="236"/>
    </location>
</feature>
<dbReference type="CDD" id="cd03300">
    <property type="entry name" value="ABC_PotA_N"/>
    <property type="match status" value="1"/>
</dbReference>
<proteinExistence type="inferred from homology"/>
<dbReference type="InterPro" id="IPR003439">
    <property type="entry name" value="ABC_transporter-like_ATP-bd"/>
</dbReference>
<dbReference type="InterPro" id="IPR017871">
    <property type="entry name" value="ABC_transporter-like_CS"/>
</dbReference>
<dbReference type="Pfam" id="PF08402">
    <property type="entry name" value="TOBE_2"/>
    <property type="match status" value="1"/>
</dbReference>
<keyword evidence="6 7" id="KW-0472">Membrane</keyword>
<dbReference type="GO" id="GO:0016887">
    <property type="term" value="F:ATP hydrolysis activity"/>
    <property type="evidence" value="ECO:0007669"/>
    <property type="project" value="InterPro"/>
</dbReference>
<evidence type="ECO:0000256" key="4">
    <source>
        <dbReference type="ARBA" id="ARBA00022840"/>
    </source>
</evidence>
<dbReference type="Gene3D" id="2.40.50.100">
    <property type="match status" value="1"/>
</dbReference>
<dbReference type="SMART" id="SM00382">
    <property type="entry name" value="AAA"/>
    <property type="match status" value="1"/>
</dbReference>
<protein>
    <recommendedName>
        <fullName evidence="7">Spermidine/putrescine import ATP-binding protein PotA</fullName>
        <ecNumber evidence="7">7.6.2.11</ecNumber>
    </recommendedName>
</protein>
<reference evidence="9" key="1">
    <citation type="journal article" date="2005" name="Environ. Microbiol.">
        <title>Genetic and functional properties of uncultivated thermophilic crenarchaeotes from a subsurface gold mine as revealed by analysis of genome fragments.</title>
        <authorList>
            <person name="Nunoura T."/>
            <person name="Hirayama H."/>
            <person name="Takami H."/>
            <person name="Oida H."/>
            <person name="Nishi S."/>
            <person name="Shimamura S."/>
            <person name="Suzuki Y."/>
            <person name="Inagaki F."/>
            <person name="Takai K."/>
            <person name="Nealson K.H."/>
            <person name="Horikoshi K."/>
        </authorList>
    </citation>
    <scope>NUCLEOTIDE SEQUENCE</scope>
</reference>
<keyword evidence="5 7" id="KW-1278">Translocase</keyword>
<dbReference type="InterPro" id="IPR027417">
    <property type="entry name" value="P-loop_NTPase"/>
</dbReference>
<keyword evidence="2 7" id="KW-1003">Cell membrane</keyword>
<keyword evidence="3 7" id="KW-0547">Nucleotide-binding</keyword>
<dbReference type="GO" id="GO:0015594">
    <property type="term" value="F:ABC-type putrescine transporter activity"/>
    <property type="evidence" value="ECO:0007669"/>
    <property type="project" value="InterPro"/>
</dbReference>
<evidence type="ECO:0000256" key="6">
    <source>
        <dbReference type="ARBA" id="ARBA00023136"/>
    </source>
</evidence>
<reference evidence="9" key="2">
    <citation type="journal article" date="2012" name="PLoS ONE">
        <title>A Deeply Branching Thermophilic Bacterium with an Ancient Acetyl-CoA Pathway Dominates a Subsurface Ecosystem.</title>
        <authorList>
            <person name="Takami H."/>
            <person name="Noguchi H."/>
            <person name="Takaki Y."/>
            <person name="Uchiyama I."/>
            <person name="Toyoda A."/>
            <person name="Nishi S."/>
            <person name="Chee G.-J."/>
            <person name="Arai W."/>
            <person name="Nunoura T."/>
            <person name="Itoh T."/>
            <person name="Hattori M."/>
            <person name="Takai K."/>
        </authorList>
    </citation>
    <scope>NUCLEOTIDE SEQUENCE</scope>
</reference>
<dbReference type="Gene3D" id="3.40.50.300">
    <property type="entry name" value="P-loop containing nucleotide triphosphate hydrolases"/>
    <property type="match status" value="1"/>
</dbReference>
<comment type="subunit">
    <text evidence="7">The complex is composed of two ATP-binding proteins (PotA), two transmembrane proteins (PotB and PotC) and a solute-binding protein (PotD).</text>
</comment>
<dbReference type="InterPro" id="IPR008995">
    <property type="entry name" value="Mo/tungstate-bd_C_term_dom"/>
</dbReference>
<dbReference type="EC" id="7.6.2.11" evidence="7"/>
<evidence type="ECO:0000313" key="9">
    <source>
        <dbReference type="EMBL" id="BAL56201.1"/>
    </source>
</evidence>
<evidence type="ECO:0000256" key="2">
    <source>
        <dbReference type="ARBA" id="ARBA00022475"/>
    </source>
</evidence>
<dbReference type="InterPro" id="IPR003593">
    <property type="entry name" value="AAA+_ATPase"/>
</dbReference>
<comment type="catalytic activity">
    <reaction evidence="7">
        <text>ATP + H2O + polyamine-[polyamine-binding protein]Side 1 = ADP + phosphate + polyamineSide 2 + [polyamine-binding protein]Side 1.</text>
        <dbReference type="EC" id="7.6.2.11"/>
    </reaction>
</comment>
<dbReference type="FunFam" id="3.40.50.300:FF:000133">
    <property type="entry name" value="Spermidine/putrescine import ATP-binding protein PotA"/>
    <property type="match status" value="1"/>
</dbReference>
<dbReference type="InterPro" id="IPR013611">
    <property type="entry name" value="Transp-assoc_OB_typ2"/>
</dbReference>
<gene>
    <name evidence="7" type="primary">potA</name>
    <name evidence="9" type="ORF">HGMM_F35B12C15</name>
</gene>
<dbReference type="GO" id="GO:0043190">
    <property type="term" value="C:ATP-binding cassette (ABC) transporter complex"/>
    <property type="evidence" value="ECO:0007669"/>
    <property type="project" value="InterPro"/>
</dbReference>
<dbReference type="InterPro" id="IPR005893">
    <property type="entry name" value="PotA-like"/>
</dbReference>
<dbReference type="PANTHER" id="PTHR42781">
    <property type="entry name" value="SPERMIDINE/PUTRESCINE IMPORT ATP-BINDING PROTEIN POTA"/>
    <property type="match status" value="1"/>
</dbReference>
<evidence type="ECO:0000259" key="8">
    <source>
        <dbReference type="PROSITE" id="PS50893"/>
    </source>
</evidence>
<comment type="function">
    <text evidence="7">Part of the ABC transporter complex PotABCD involved in spermidine/putrescine import. Responsible for energy coupling to the transport system.</text>
</comment>
<sequence>MDESSVELREISKRFGSMTAVERVSLRIRAGEFFSLLGPSGCGKTTTLRIIAGFERPDSGELFINGKRATHTPPQERDVNMVFQNYALFPHLTVEQNVAFGLEMQKLPRPQIRERVGKALELVRLSGLGSRFPHQLSGGQQQRVALARALVTEPSVLLLDEPLGALDLKLRQQMQLELKRLQRDLKITFLYVTHDQEEALKMSDRLAVMHGGRVLQVGAPQEIYERPATRFVADFIGESNFLEGRVVHTAGRRAVVQIGTFQTNVFSESPLQLHQPVTLALRPERIQLCLPDEGNGVWTGLVEELIYVGKETRYRVRVSPEITLTVSSPGTNGISVGERVGLTWDPQSLRPLENSEHEL</sequence>
<comment type="similarity">
    <text evidence="7">Belongs to the ABC transporter superfamily. Spermidine/putrescine importer (TC 3.A.1.11.1) family.</text>
</comment>
<evidence type="ECO:0000256" key="5">
    <source>
        <dbReference type="ARBA" id="ARBA00022967"/>
    </source>
</evidence>
<dbReference type="EMBL" id="AP011740">
    <property type="protein sequence ID" value="BAL56201.1"/>
    <property type="molecule type" value="Genomic_DNA"/>
</dbReference>
<dbReference type="GO" id="GO:0005524">
    <property type="term" value="F:ATP binding"/>
    <property type="evidence" value="ECO:0007669"/>
    <property type="project" value="UniProtKB-KW"/>
</dbReference>
<dbReference type="Pfam" id="PF00005">
    <property type="entry name" value="ABC_tran"/>
    <property type="match status" value="1"/>
</dbReference>
<keyword evidence="1 7" id="KW-0813">Transport</keyword>
<evidence type="ECO:0000256" key="3">
    <source>
        <dbReference type="ARBA" id="ARBA00022741"/>
    </source>
</evidence>
<dbReference type="PROSITE" id="PS00211">
    <property type="entry name" value="ABC_TRANSPORTER_1"/>
    <property type="match status" value="1"/>
</dbReference>
<dbReference type="InterPro" id="IPR017879">
    <property type="entry name" value="PotA_ATP-bd"/>
</dbReference>
<dbReference type="PANTHER" id="PTHR42781:SF4">
    <property type="entry name" value="SPERMIDINE_PUTRESCINE IMPORT ATP-BINDING PROTEIN POTA"/>
    <property type="match status" value="1"/>
</dbReference>
<dbReference type="SUPFAM" id="SSF52540">
    <property type="entry name" value="P-loop containing nucleoside triphosphate hydrolases"/>
    <property type="match status" value="1"/>
</dbReference>
<evidence type="ECO:0000256" key="1">
    <source>
        <dbReference type="ARBA" id="ARBA00022448"/>
    </source>
</evidence>
<dbReference type="NCBIfam" id="TIGR01187">
    <property type="entry name" value="potA"/>
    <property type="match status" value="1"/>
</dbReference>
<name>H5SJ65_9BACT</name>
<dbReference type="PROSITE" id="PS50893">
    <property type="entry name" value="ABC_TRANSPORTER_2"/>
    <property type="match status" value="1"/>
</dbReference>
<accession>H5SJ65</accession>